<evidence type="ECO:0000259" key="1">
    <source>
        <dbReference type="Pfam" id="PF00004"/>
    </source>
</evidence>
<dbReference type="Pfam" id="PF00004">
    <property type="entry name" value="AAA"/>
    <property type="match status" value="1"/>
</dbReference>
<dbReference type="SUPFAM" id="SSF52540">
    <property type="entry name" value="P-loop containing nucleoside triphosphate hydrolases"/>
    <property type="match status" value="1"/>
</dbReference>
<dbReference type="EMBL" id="CACVAY010000042">
    <property type="protein sequence ID" value="CAA6810026.1"/>
    <property type="molecule type" value="Genomic_DNA"/>
</dbReference>
<dbReference type="Gene3D" id="3.40.50.300">
    <property type="entry name" value="P-loop containing nucleotide triphosphate hydrolases"/>
    <property type="match status" value="1"/>
</dbReference>
<sequence length="1524" mass="176172">MSRAGTKSSQGDDYQRAVVVNWMIHLLSNSDIDYIQAESNGIRGFSERVTVDDIVIVYNDNHRRYIQAKKNQSRNRAWSFADLGDELVKCKEQLCSDTTSLVDFYSATPFGDFESLAAACCEYPDFSAFQREAGNSQNGLLANLSGRWEESVEHSFELAQRIKFGSHHSIDEWERLNIQALQILVTKPETALAVLERFVNKHQSKQEGTKFEIRTEQLLSELHKDGSILAPTYIETEIQEKFVEISRIGRDWNRSVGGKQITRSELAEVVQGIEEKKETILIVDRPGSGKTCLLLDIAEQLEGDESTSLLFLKGDRFIDDKVREVLPNDLVEMCARLAESKPLIVIIDSLDVLSLNRDSGSLNYFLSLIDRLTGIVNITLIAACRTFDLQYDAKLRDREWAKKVVLTDFDFDDVVASMLSEWGVNPGALNTQLKQLLCLPQNLRLFESIASLDRGLEVRSVYELQAVFLDECVRKHPDLGTAGLQSLQQLAHQLLRARMQQLSIAQFTGEESIRRSLISQNVLFEDSGKIAFSHQTLFDALVVQHALANNADLLSFILEHPPFPFLRASVQTFVFHLRVYDPELLSRQITKVLSHNEVAYHLKRLIVETTATLSVHPDDDWPLIRRVFQQYPDLFERMFWKIQGDGWFKLLLDYWLPMLKMDDQHWRDNFLRRLGQWANRFPNEVVGLWMQAIDEGWNDNNAHNFIIWQLSNFTEWHTEGISTLLESISSLTIREHSFFLDVLGRYVASTNDGNTLLWQFMTRDVTNEGVSRFELGRQLDCGFRDKSFLVKHLGSSDQFLDQVLDSFEIWAAREEPRTRQLNSAFIDSCPSYERRHSGHDLYDSNDLRSLLKALESAIHTHAITGTEWWQANELRLRNANLLVFLYFLIKPYFDSPERHVDGISTLLTDTDFLRYGQLDYEIGQLMQMSYFILPEIVQRENQQIILNLYDREDWIESQENGEPPEWVHRGRYHYFSWIPVIYRTFESQSFVDRFESHFGRFLPEPDIRRWGGTVGYPLLLEQMLGFSDAALLTYCRHYEGYDNTFDRHPGDHLRGGISMVQRRLSEAAANDPERYLKLVPLFIASELDVGYAQSIVRGVADHIRYRFGNVRPASGNFECIKPEPDGELIAEQLLLLIEKEEWLWTDTRQFNLFSILEACCDVLHLPEHTKRLVFVFFSLLFGYRLNHARSHADNQPSDDDTARQHIRFDAINSDWGHIGSGVGKLCNRLLEEKQDIPELLFPLLRHLVKSSEKAILTIIDYIPYMTYKRPEWGFQLFSDIYDDNPPAYLWESAQRHLYYQYHSNFEYVHPYLGRMLQSGNSEALKVWGLLSTMSHLSGHISQDQLFEQLAAVNQEEGWIAASQVFAANLDKHVRDGACVNGLTRILELELGLPRVISEIEDAFDLKKQGNYLGVDFALLYIDRVSFDEERWSITHLLDWIASLSSRDPLTTLELMERLAEKLSSEYARQMYDGKSLIQALNSLLREADETDDEELIARVIRLQDRFLQLDLDGIDDFFKAVEKH</sequence>
<dbReference type="InterPro" id="IPR027417">
    <property type="entry name" value="P-loop_NTPase"/>
</dbReference>
<name>A0A6S6T514_9GAMM</name>
<protein>
    <recommendedName>
        <fullName evidence="1">ATPase AAA-type core domain-containing protein</fullName>
    </recommendedName>
</protein>
<gene>
    <name evidence="2" type="ORF">HELGO_WM13474</name>
</gene>
<organism evidence="2">
    <name type="scientific">uncultured Thiotrichaceae bacterium</name>
    <dbReference type="NCBI Taxonomy" id="298394"/>
    <lineage>
        <taxon>Bacteria</taxon>
        <taxon>Pseudomonadati</taxon>
        <taxon>Pseudomonadota</taxon>
        <taxon>Gammaproteobacteria</taxon>
        <taxon>Thiotrichales</taxon>
        <taxon>Thiotrichaceae</taxon>
        <taxon>environmental samples</taxon>
    </lineage>
</organism>
<dbReference type="GO" id="GO:0016887">
    <property type="term" value="F:ATP hydrolysis activity"/>
    <property type="evidence" value="ECO:0007669"/>
    <property type="project" value="InterPro"/>
</dbReference>
<reference evidence="2" key="1">
    <citation type="submission" date="2020-01" db="EMBL/GenBank/DDBJ databases">
        <authorList>
            <person name="Meier V. D."/>
            <person name="Meier V D."/>
        </authorList>
    </citation>
    <scope>NUCLEOTIDE SEQUENCE</scope>
    <source>
        <strain evidence="2">HLG_WM_MAG_07</strain>
    </source>
</reference>
<dbReference type="CDD" id="cd00009">
    <property type="entry name" value="AAA"/>
    <property type="match status" value="1"/>
</dbReference>
<dbReference type="InterPro" id="IPR003959">
    <property type="entry name" value="ATPase_AAA_core"/>
</dbReference>
<accession>A0A6S6T514</accession>
<feature type="domain" description="ATPase AAA-type core" evidence="1">
    <location>
        <begin position="281"/>
        <end position="398"/>
    </location>
</feature>
<dbReference type="GO" id="GO:0005524">
    <property type="term" value="F:ATP binding"/>
    <property type="evidence" value="ECO:0007669"/>
    <property type="project" value="InterPro"/>
</dbReference>
<proteinExistence type="predicted"/>
<evidence type="ECO:0000313" key="2">
    <source>
        <dbReference type="EMBL" id="CAA6810026.1"/>
    </source>
</evidence>